<dbReference type="PANTHER" id="PTHR12156:SF23">
    <property type="entry name" value="PLECKSTRIN HOMOLOGY-LIKE DOMAIN FAMILY B MEMBER 1"/>
    <property type="match status" value="1"/>
</dbReference>
<feature type="region of interest" description="Disordered" evidence="1">
    <location>
        <begin position="280"/>
        <end position="326"/>
    </location>
</feature>
<feature type="compositionally biased region" description="Polar residues" evidence="1">
    <location>
        <begin position="175"/>
        <end position="191"/>
    </location>
</feature>
<dbReference type="AlphaFoldDB" id="A0A6G0I9X0"/>
<sequence length="364" mass="40280">MIWLVFVLCKLSQQECPNTTVSVSVHRLPQRPEREPSVHQQRLQNQQHRKEPAGLLVLKASPSSSSSQDLQEHAQWKNGSMKEDSIYENSSSFQGKNLGNKTPPVPARSTLTNHTPVPHPRTSLSVASSSTSGGQRAQESPKLLRNIRAEARSENSHIPVKFSPTAPSSPRVRGSSLQKRSPSPMRDQNPSHVDVPQRLRTPEPPGTSSLRDLPPLSPYTTHKGTPGSQGFTGKPVPESPQGPRKLMAPSKAEAMRALYAQSPASLAGLEKEPGGWQFKPIPGCSLSGSSPLASPHNQRKTTTGSSKEPGLIKPYTRERKNSISEISDNEDELLEYHRWQREERLREQEMEKLVSENQFDLDAM</sequence>
<evidence type="ECO:0000313" key="2">
    <source>
        <dbReference type="EMBL" id="KAE8288279.1"/>
    </source>
</evidence>
<feature type="compositionally biased region" description="Basic and acidic residues" evidence="1">
    <location>
        <begin position="70"/>
        <end position="85"/>
    </location>
</feature>
<feature type="region of interest" description="Disordered" evidence="1">
    <location>
        <begin position="27"/>
        <end position="254"/>
    </location>
</feature>
<dbReference type="GO" id="GO:0070507">
    <property type="term" value="P:regulation of microtubule cytoskeleton organization"/>
    <property type="evidence" value="ECO:0007669"/>
    <property type="project" value="TreeGrafter"/>
</dbReference>
<dbReference type="PANTHER" id="PTHR12156">
    <property type="entry name" value="PLECKSTRIN HOMOLOGY-LIKE DOMAIN, FAMILY B, MEMBER 3"/>
    <property type="match status" value="1"/>
</dbReference>
<dbReference type="EMBL" id="REGW02000013">
    <property type="protein sequence ID" value="KAE8288279.1"/>
    <property type="molecule type" value="Genomic_DNA"/>
</dbReference>
<gene>
    <name evidence="2" type="ORF">D5F01_LYC14341</name>
</gene>
<name>A0A6G0I9X0_LARCR</name>
<dbReference type="GO" id="GO:0045180">
    <property type="term" value="C:basal cortex"/>
    <property type="evidence" value="ECO:0007669"/>
    <property type="project" value="TreeGrafter"/>
</dbReference>
<feature type="compositionally biased region" description="Polar residues" evidence="1">
    <location>
        <begin position="286"/>
        <end position="306"/>
    </location>
</feature>
<protein>
    <submittedName>
        <fullName evidence="2">Pleckstrin-like proteiny-like domain family B member 1 Protein LL5-alpha</fullName>
    </submittedName>
</protein>
<dbReference type="Proteomes" id="UP000424527">
    <property type="component" value="Unassembled WGS sequence"/>
</dbReference>
<organism evidence="2 3">
    <name type="scientific">Larimichthys crocea</name>
    <name type="common">Large yellow croaker</name>
    <name type="synonym">Pseudosciaena crocea</name>
    <dbReference type="NCBI Taxonomy" id="215358"/>
    <lineage>
        <taxon>Eukaryota</taxon>
        <taxon>Metazoa</taxon>
        <taxon>Chordata</taxon>
        <taxon>Craniata</taxon>
        <taxon>Vertebrata</taxon>
        <taxon>Euteleostomi</taxon>
        <taxon>Actinopterygii</taxon>
        <taxon>Neopterygii</taxon>
        <taxon>Teleostei</taxon>
        <taxon>Neoteleostei</taxon>
        <taxon>Acanthomorphata</taxon>
        <taxon>Eupercaria</taxon>
        <taxon>Sciaenidae</taxon>
        <taxon>Larimichthys</taxon>
    </lineage>
</organism>
<dbReference type="InterPro" id="IPR052212">
    <property type="entry name" value="PH-like_domain"/>
</dbReference>
<comment type="caution">
    <text evidence="2">The sequence shown here is derived from an EMBL/GenBank/DDBJ whole genome shotgun (WGS) entry which is preliminary data.</text>
</comment>
<evidence type="ECO:0000313" key="3">
    <source>
        <dbReference type="Proteomes" id="UP000424527"/>
    </source>
</evidence>
<reference evidence="2 3" key="1">
    <citation type="submission" date="2019-07" db="EMBL/GenBank/DDBJ databases">
        <title>Chromosome genome assembly for large yellow croaker.</title>
        <authorList>
            <person name="Xiao S."/>
        </authorList>
    </citation>
    <scope>NUCLEOTIDE SEQUENCE [LARGE SCALE GENOMIC DNA]</scope>
    <source>
        <strain evidence="2">JMULYC20181020</strain>
        <tissue evidence="2">Muscle</tissue>
    </source>
</reference>
<keyword evidence="3" id="KW-1185">Reference proteome</keyword>
<feature type="compositionally biased region" description="Polar residues" evidence="1">
    <location>
        <begin position="218"/>
        <end position="231"/>
    </location>
</feature>
<accession>A0A6G0I9X0</accession>
<feature type="compositionally biased region" description="Polar residues" evidence="1">
    <location>
        <begin position="87"/>
        <end position="100"/>
    </location>
</feature>
<proteinExistence type="predicted"/>
<feature type="compositionally biased region" description="Low complexity" evidence="1">
    <location>
        <begin position="123"/>
        <end position="132"/>
    </location>
</feature>
<evidence type="ECO:0000256" key="1">
    <source>
        <dbReference type="SAM" id="MobiDB-lite"/>
    </source>
</evidence>